<reference evidence="1" key="1">
    <citation type="submission" date="2020-04" db="EMBL/GenBank/DDBJ databases">
        <authorList>
            <person name="Alioto T."/>
            <person name="Alioto T."/>
            <person name="Gomez Garrido J."/>
        </authorList>
    </citation>
    <scope>NUCLEOTIDE SEQUENCE</scope>
    <source>
        <strain evidence="1">A484AB</strain>
    </source>
</reference>
<dbReference type="InterPro" id="IPR040676">
    <property type="entry name" value="DUF5641"/>
</dbReference>
<sequence length="330" mass="37879">MERQIAELSSKIKTLNFRCTKTSEILEKQDRQASEREKQSIINISKAVNELKETIEEKKFAKGEDEEAIAEWSKLYESELEKADQDIKLLDQQIKKVDDDEREAKTAYEHERKLAFELELFERKAKFQEELEKTKQDDIVPQPTVESNAEAKLVKSVLAVAVAVNDGNEADEVLKKFPLQKALRVCAWMRRFANNALHKRGRSRVIGPLTTSKLARQRQFYIERAQENCDLDPVVITADDEKKRGKWSLGVVKELVAGKDGEVRVAVRSKKSHLERAVQQLYPLELSCDVEPPAKAVMNPEAPTFRPKRAAAVTARQRIREVTENDRDEH</sequence>
<keyword evidence="2" id="KW-1185">Reference proteome</keyword>
<gene>
    <name evidence="1" type="ORF">PACLA_8A052779</name>
</gene>
<dbReference type="EMBL" id="CACRXK020004412">
    <property type="protein sequence ID" value="CAB4002659.1"/>
    <property type="molecule type" value="Genomic_DNA"/>
</dbReference>
<organism evidence="1 2">
    <name type="scientific">Paramuricea clavata</name>
    <name type="common">Red gorgonian</name>
    <name type="synonym">Violescent sea-whip</name>
    <dbReference type="NCBI Taxonomy" id="317549"/>
    <lineage>
        <taxon>Eukaryota</taxon>
        <taxon>Metazoa</taxon>
        <taxon>Cnidaria</taxon>
        <taxon>Anthozoa</taxon>
        <taxon>Octocorallia</taxon>
        <taxon>Malacalcyonacea</taxon>
        <taxon>Plexauridae</taxon>
        <taxon>Paramuricea</taxon>
    </lineage>
</organism>
<proteinExistence type="predicted"/>
<evidence type="ECO:0000313" key="1">
    <source>
        <dbReference type="EMBL" id="CAB4002659.1"/>
    </source>
</evidence>
<dbReference type="AlphaFoldDB" id="A0A7D9ICX9"/>
<dbReference type="Proteomes" id="UP001152795">
    <property type="component" value="Unassembled WGS sequence"/>
</dbReference>
<comment type="caution">
    <text evidence="1">The sequence shown here is derived from an EMBL/GenBank/DDBJ whole genome shotgun (WGS) entry which is preliminary data.</text>
</comment>
<dbReference type="Pfam" id="PF18701">
    <property type="entry name" value="DUF5641"/>
    <property type="match status" value="1"/>
</dbReference>
<protein>
    <submittedName>
        <fullName evidence="1">Uncharacterized protein</fullName>
    </submittedName>
</protein>
<name>A0A7D9ICX9_PARCT</name>
<evidence type="ECO:0000313" key="2">
    <source>
        <dbReference type="Proteomes" id="UP001152795"/>
    </source>
</evidence>
<accession>A0A7D9ICX9</accession>